<dbReference type="SUPFAM" id="SSF53613">
    <property type="entry name" value="Ribokinase-like"/>
    <property type="match status" value="1"/>
</dbReference>
<comment type="subunit">
    <text evidence="17">Homotetramer.</text>
</comment>
<dbReference type="Proteomes" id="UP000006546">
    <property type="component" value="Chromosome"/>
</dbReference>
<comment type="catalytic activity">
    <reaction evidence="1 18">
        <text>(6R)-NADHX = (6S)-NADHX</text>
        <dbReference type="Rhea" id="RHEA:32215"/>
        <dbReference type="ChEBI" id="CHEBI:64074"/>
        <dbReference type="ChEBI" id="CHEBI:64075"/>
        <dbReference type="EC" id="5.1.99.6"/>
    </reaction>
</comment>
<dbReference type="InterPro" id="IPR004443">
    <property type="entry name" value="YjeF_N_dom"/>
</dbReference>
<comment type="cofactor">
    <cofactor evidence="17">
        <name>Mg(2+)</name>
        <dbReference type="ChEBI" id="CHEBI:18420"/>
    </cofactor>
</comment>
<dbReference type="GO" id="GO:0052855">
    <property type="term" value="F:ADP-dependent NAD(P)H-hydrate dehydratase activity"/>
    <property type="evidence" value="ECO:0007669"/>
    <property type="project" value="UniProtKB-UniRule"/>
</dbReference>
<dbReference type="PIRSF" id="PIRSF017184">
    <property type="entry name" value="Nnr"/>
    <property type="match status" value="1"/>
</dbReference>
<dbReference type="SUPFAM" id="SSF64153">
    <property type="entry name" value="YjeF N-terminal domain-like"/>
    <property type="match status" value="1"/>
</dbReference>
<dbReference type="HOGENOM" id="CLU_024853_4_2_12"/>
<proteinExistence type="inferred from homology"/>
<evidence type="ECO:0000256" key="6">
    <source>
        <dbReference type="ARBA" id="ARBA00022741"/>
    </source>
</evidence>
<comment type="function">
    <text evidence="17">Catalyzes the dehydration of the S-form of NAD(P)HX at the expense of ADP, which is converted to AMP. Together with NAD(P)HX epimerase, which catalyzes the epimerization of the S- and R-forms, the enzyme allows the repair of both epimers of NAD(P)HX, a damaged form of NAD(P)H that is a result of enzymatic or heat-dependent hydration.</text>
</comment>
<evidence type="ECO:0000256" key="11">
    <source>
        <dbReference type="ARBA" id="ARBA00023235"/>
    </source>
</evidence>
<dbReference type="KEGG" id="tbe:Trebr_2365"/>
<dbReference type="GO" id="GO:0046872">
    <property type="term" value="F:metal ion binding"/>
    <property type="evidence" value="ECO:0007669"/>
    <property type="project" value="UniProtKB-UniRule"/>
</dbReference>
<evidence type="ECO:0000256" key="9">
    <source>
        <dbReference type="ARBA" id="ARBA00022958"/>
    </source>
</evidence>
<keyword evidence="8 17" id="KW-0521">NADP</keyword>
<dbReference type="InterPro" id="IPR036652">
    <property type="entry name" value="YjeF_N_dom_sf"/>
</dbReference>
<name>F4LMA8_TREBD</name>
<comment type="catalytic activity">
    <reaction evidence="16 17 18">
        <text>(6S)-NADPHX + ADP = AMP + phosphate + NADPH + H(+)</text>
        <dbReference type="Rhea" id="RHEA:32235"/>
        <dbReference type="ChEBI" id="CHEBI:15378"/>
        <dbReference type="ChEBI" id="CHEBI:43474"/>
        <dbReference type="ChEBI" id="CHEBI:57783"/>
        <dbReference type="ChEBI" id="CHEBI:64076"/>
        <dbReference type="ChEBI" id="CHEBI:456215"/>
        <dbReference type="ChEBI" id="CHEBI:456216"/>
        <dbReference type="EC" id="4.2.1.136"/>
    </reaction>
</comment>
<dbReference type="NCBIfam" id="TIGR00197">
    <property type="entry name" value="yjeF_nterm"/>
    <property type="match status" value="1"/>
</dbReference>
<dbReference type="CDD" id="cd01171">
    <property type="entry name" value="YXKO-related"/>
    <property type="match status" value="1"/>
</dbReference>
<dbReference type="Pfam" id="PF01256">
    <property type="entry name" value="Carb_kinase"/>
    <property type="match status" value="1"/>
</dbReference>
<feature type="compositionally biased region" description="Low complexity" evidence="19">
    <location>
        <begin position="279"/>
        <end position="292"/>
    </location>
</feature>
<evidence type="ECO:0000256" key="13">
    <source>
        <dbReference type="ARBA" id="ARBA00023268"/>
    </source>
</evidence>
<evidence type="ECO:0000256" key="12">
    <source>
        <dbReference type="ARBA" id="ARBA00023239"/>
    </source>
</evidence>
<dbReference type="PANTHER" id="PTHR12592:SF0">
    <property type="entry name" value="ATP-DEPENDENT (S)-NAD(P)H-HYDRATE DEHYDRATASE"/>
    <property type="match status" value="1"/>
</dbReference>
<feature type="binding site" evidence="17">
    <location>
        <position position="436"/>
    </location>
    <ligand>
        <name>(6S)-NADPHX</name>
        <dbReference type="ChEBI" id="CHEBI:64076"/>
    </ligand>
</feature>
<feature type="region of interest" description="Disordered" evidence="19">
    <location>
        <begin position="256"/>
        <end position="292"/>
    </location>
</feature>
<accession>F4LMA8</accession>
<dbReference type="InterPro" id="IPR029056">
    <property type="entry name" value="Ribokinase-like"/>
</dbReference>
<dbReference type="PANTHER" id="PTHR12592">
    <property type="entry name" value="ATP-DEPENDENT (S)-NAD(P)H-HYDRATE DEHYDRATASE FAMILY MEMBER"/>
    <property type="match status" value="1"/>
</dbReference>
<comment type="cofactor">
    <cofactor evidence="18">
        <name>K(+)</name>
        <dbReference type="ChEBI" id="CHEBI:29103"/>
    </cofactor>
    <text evidence="18">Binds 1 potassium ion per subunit.</text>
</comment>
<reference evidence="23" key="1">
    <citation type="submission" date="2011-04" db="EMBL/GenBank/DDBJ databases">
        <title>The complete genome of Treponema brennaborense DSM 12168.</title>
        <authorList>
            <person name="Lucas S."/>
            <person name="Han J."/>
            <person name="Lapidus A."/>
            <person name="Bruce D."/>
            <person name="Goodwin L."/>
            <person name="Pitluck S."/>
            <person name="Peters L."/>
            <person name="Kyrpides N."/>
            <person name="Mavromatis K."/>
            <person name="Ivanova N."/>
            <person name="Mikhailova N."/>
            <person name="Pagani I."/>
            <person name="Teshima H."/>
            <person name="Detter J.C."/>
            <person name="Tapia R."/>
            <person name="Han C."/>
            <person name="Land M."/>
            <person name="Hauser L."/>
            <person name="Markowitz V."/>
            <person name="Cheng J.-F."/>
            <person name="Hugenholtz P."/>
            <person name="Woyke T."/>
            <person name="Wu D."/>
            <person name="Gronow S."/>
            <person name="Wellnitz S."/>
            <person name="Brambilla E."/>
            <person name="Klenk H.-P."/>
            <person name="Eisen J.A."/>
        </authorList>
    </citation>
    <scope>NUCLEOTIDE SEQUENCE [LARGE SCALE GENOMIC DNA]</scope>
    <source>
        <strain evidence="23">DSM 12168 / CIP 105900 / DD5/3</strain>
    </source>
</reference>
<evidence type="ECO:0000256" key="7">
    <source>
        <dbReference type="ARBA" id="ARBA00022840"/>
    </source>
</evidence>
<evidence type="ECO:0000256" key="10">
    <source>
        <dbReference type="ARBA" id="ARBA00023027"/>
    </source>
</evidence>
<comment type="catalytic activity">
    <reaction evidence="2 18">
        <text>(6R)-NADPHX = (6S)-NADPHX</text>
        <dbReference type="Rhea" id="RHEA:32227"/>
        <dbReference type="ChEBI" id="CHEBI:64076"/>
        <dbReference type="ChEBI" id="CHEBI:64077"/>
        <dbReference type="EC" id="5.1.99.6"/>
    </reaction>
</comment>
<keyword evidence="11 18" id="KW-0413">Isomerase</keyword>
<dbReference type="InterPro" id="IPR017953">
    <property type="entry name" value="Carbohydrate_kinase_pred_CS"/>
</dbReference>
<keyword evidence="6 17" id="KW-0547">Nucleotide-binding</keyword>
<evidence type="ECO:0000256" key="19">
    <source>
        <dbReference type="SAM" id="MobiDB-lite"/>
    </source>
</evidence>
<evidence type="ECO:0000256" key="16">
    <source>
        <dbReference type="ARBA" id="ARBA00049209"/>
    </source>
</evidence>
<keyword evidence="12 17" id="KW-0456">Lyase</keyword>
<evidence type="ECO:0000256" key="1">
    <source>
        <dbReference type="ARBA" id="ARBA00000013"/>
    </source>
</evidence>
<dbReference type="OrthoDB" id="9806925at2"/>
<dbReference type="RefSeq" id="WP_013759475.1">
    <property type="nucleotide sequence ID" value="NC_015500.1"/>
</dbReference>
<dbReference type="PROSITE" id="PS01050">
    <property type="entry name" value="YJEF_C_2"/>
    <property type="match status" value="1"/>
</dbReference>
<comment type="similarity">
    <text evidence="3 18">In the N-terminal section; belongs to the NnrE/AIBP family.</text>
</comment>
<dbReference type="PROSITE" id="PS51383">
    <property type="entry name" value="YJEF_C_3"/>
    <property type="match status" value="1"/>
</dbReference>
<gene>
    <name evidence="17" type="primary">nnrD</name>
    <name evidence="22" type="ordered locus">Trebr_2365</name>
</gene>
<feature type="binding site" evidence="17">
    <location>
        <position position="338"/>
    </location>
    <ligand>
        <name>(6S)-NADPHX</name>
        <dbReference type="ChEBI" id="CHEBI:64076"/>
    </ligand>
</feature>
<dbReference type="AlphaFoldDB" id="F4LMA8"/>
<feature type="domain" description="YjeF N-terminal" evidence="21">
    <location>
        <begin position="8"/>
        <end position="250"/>
    </location>
</feature>
<dbReference type="eggNOG" id="COG0062">
    <property type="taxonomic scope" value="Bacteria"/>
</dbReference>
<sequence>MRKIFAKCASLDARCRSEYGLTEDIMMENAAAALEAEVRRFLSAQPNGMQPCGTQPNSTQPCSGQLQSLKTQPCGGQLQSLKTLPCGGQSCGAADVLIVTGSGNNGADGWALARRLTGTCIPAIYPVKEPASAQCIAQAARAEKSGVRVVRTIVPCRVLVECISGSGFSGKPAPETEALLTELNGTNAYRIACDVPCGVDGRGTVNGTAFNADVTVTMGALKTALVSDEAKDHIGSIIVADLGIGRARYENTATDAHTGAGVLPGTSDAAGAQSRDAVPDAPAAPDSAEAPAAPFSVPEPELFLLERGDVRLPLRTGRNTWKNAFGHCAVFSGEKDGASILAASAALAFGAGLATLVQTLKRPVRCPPSIMYGETLPESTTALLAGPGLGAGTESAVTHIAARPELPCVLDADMLRHPALKTLLENRRAGCVVTPHPGELRALLERCGFGEPSAEDIRKHRIELLRAFCARYPNVTLVSKGANTFVADAQRISVFTGGTGALSKAGSGDVLAGLICALLAQGYAPREAAETAVFVHGTAGARATEPGGVASYGLIPELLIEAVRTFRAERANV</sequence>
<keyword evidence="10 17" id="KW-0520">NAD</keyword>
<dbReference type="GO" id="GO:0046496">
    <property type="term" value="P:nicotinamide nucleotide metabolic process"/>
    <property type="evidence" value="ECO:0007669"/>
    <property type="project" value="UniProtKB-UniRule"/>
</dbReference>
<dbReference type="HAMAP" id="MF_01965">
    <property type="entry name" value="NADHX_dehydratase"/>
    <property type="match status" value="1"/>
</dbReference>
<keyword evidence="13" id="KW-0511">Multifunctional enzyme</keyword>
<dbReference type="PROSITE" id="PS51385">
    <property type="entry name" value="YJEF_N"/>
    <property type="match status" value="1"/>
</dbReference>
<comment type="catalytic activity">
    <reaction evidence="15 17 18">
        <text>(6S)-NADHX + ADP = AMP + phosphate + NADH + H(+)</text>
        <dbReference type="Rhea" id="RHEA:32223"/>
        <dbReference type="ChEBI" id="CHEBI:15378"/>
        <dbReference type="ChEBI" id="CHEBI:43474"/>
        <dbReference type="ChEBI" id="CHEBI:57945"/>
        <dbReference type="ChEBI" id="CHEBI:64074"/>
        <dbReference type="ChEBI" id="CHEBI:456215"/>
        <dbReference type="ChEBI" id="CHEBI:456216"/>
        <dbReference type="EC" id="4.2.1.136"/>
    </reaction>
</comment>
<organism evidence="22 23">
    <name type="scientific">Treponema brennaborense (strain DSM 12168 / CIP 105900 / DD5/3)</name>
    <dbReference type="NCBI Taxonomy" id="906968"/>
    <lineage>
        <taxon>Bacteria</taxon>
        <taxon>Pseudomonadati</taxon>
        <taxon>Spirochaetota</taxon>
        <taxon>Spirochaetia</taxon>
        <taxon>Spirochaetales</taxon>
        <taxon>Treponemataceae</taxon>
        <taxon>Treponema</taxon>
    </lineage>
</organism>
<dbReference type="GO" id="GO:0052856">
    <property type="term" value="F:NAD(P)HX epimerase activity"/>
    <property type="evidence" value="ECO:0007669"/>
    <property type="project" value="UniProtKB-EC"/>
</dbReference>
<evidence type="ECO:0000313" key="23">
    <source>
        <dbReference type="Proteomes" id="UP000006546"/>
    </source>
</evidence>
<comment type="similarity">
    <text evidence="4 18">In the C-terminal section; belongs to the NnrD/CARKD family.</text>
</comment>
<evidence type="ECO:0000256" key="4">
    <source>
        <dbReference type="ARBA" id="ARBA00009524"/>
    </source>
</evidence>
<dbReference type="Gene3D" id="3.40.1190.20">
    <property type="match status" value="1"/>
</dbReference>
<evidence type="ECO:0000259" key="21">
    <source>
        <dbReference type="PROSITE" id="PS51385"/>
    </source>
</evidence>
<evidence type="ECO:0000256" key="14">
    <source>
        <dbReference type="ARBA" id="ARBA00025153"/>
    </source>
</evidence>
<evidence type="ECO:0000256" key="5">
    <source>
        <dbReference type="ARBA" id="ARBA00022723"/>
    </source>
</evidence>
<keyword evidence="9 18" id="KW-0630">Potassium</keyword>
<feature type="binding site" evidence="17">
    <location>
        <position position="509"/>
    </location>
    <ligand>
        <name>(6S)-NADPHX</name>
        <dbReference type="ChEBI" id="CHEBI:64076"/>
    </ligand>
</feature>
<evidence type="ECO:0000256" key="18">
    <source>
        <dbReference type="PIRNR" id="PIRNR017184"/>
    </source>
</evidence>
<dbReference type="Pfam" id="PF03853">
    <property type="entry name" value="YjeF_N"/>
    <property type="match status" value="1"/>
</dbReference>
<dbReference type="EC" id="4.2.1.136" evidence="17"/>
<evidence type="ECO:0000256" key="15">
    <source>
        <dbReference type="ARBA" id="ARBA00048238"/>
    </source>
</evidence>
<feature type="binding site" evidence="17">
    <location>
        <begin position="480"/>
        <end position="484"/>
    </location>
    <ligand>
        <name>AMP</name>
        <dbReference type="ChEBI" id="CHEBI:456215"/>
    </ligand>
</feature>
<keyword evidence="23" id="KW-1185">Reference proteome</keyword>
<protein>
    <recommendedName>
        <fullName evidence="17">ADP-dependent (S)-NAD(P)H-hydrate dehydratase</fullName>
        <ecNumber evidence="17">4.2.1.136</ecNumber>
    </recommendedName>
    <alternativeName>
        <fullName evidence="17">ADP-dependent NAD(P)HX dehydratase</fullName>
    </alternativeName>
</protein>
<dbReference type="GO" id="GO:0005524">
    <property type="term" value="F:ATP binding"/>
    <property type="evidence" value="ECO:0007669"/>
    <property type="project" value="UniProtKB-UniRule"/>
</dbReference>
<comment type="similarity">
    <text evidence="17">Belongs to the NnrD/CARKD family.</text>
</comment>
<evidence type="ECO:0000256" key="8">
    <source>
        <dbReference type="ARBA" id="ARBA00022857"/>
    </source>
</evidence>
<dbReference type="STRING" id="906968.Trebr_2365"/>
<keyword evidence="7 17" id="KW-0067">ATP-binding</keyword>
<feature type="binding site" evidence="17">
    <location>
        <position position="508"/>
    </location>
    <ligand>
        <name>AMP</name>
        <dbReference type="ChEBI" id="CHEBI:456215"/>
    </ligand>
</feature>
<evidence type="ECO:0000259" key="20">
    <source>
        <dbReference type="PROSITE" id="PS51383"/>
    </source>
</evidence>
<dbReference type="EMBL" id="CP002696">
    <property type="protein sequence ID" value="AEE17774.1"/>
    <property type="molecule type" value="Genomic_DNA"/>
</dbReference>
<feature type="binding site" evidence="17">
    <location>
        <position position="388"/>
    </location>
    <ligand>
        <name>(6S)-NADPHX</name>
        <dbReference type="ChEBI" id="CHEBI:64076"/>
    </ligand>
</feature>
<evidence type="ECO:0000256" key="3">
    <source>
        <dbReference type="ARBA" id="ARBA00006001"/>
    </source>
</evidence>
<comment type="function">
    <text evidence="14 18">Bifunctional enzyme that catalyzes the epimerization of the S- and R-forms of NAD(P)HX and the dehydration of the S-form of NAD(P)HX at the expense of ADP, which is converted to AMP. This allows the repair of both epimers of NAD(P)HX, a damaged form of NAD(P)H that is a result of enzymatic or heat-dependent hydration.</text>
</comment>
<dbReference type="InterPro" id="IPR000631">
    <property type="entry name" value="CARKD"/>
</dbReference>
<evidence type="ECO:0000313" key="22">
    <source>
        <dbReference type="EMBL" id="AEE17774.1"/>
    </source>
</evidence>
<dbReference type="GO" id="GO:0110051">
    <property type="term" value="P:metabolite repair"/>
    <property type="evidence" value="ECO:0007669"/>
    <property type="project" value="TreeGrafter"/>
</dbReference>
<keyword evidence="5 18" id="KW-0479">Metal-binding</keyword>
<evidence type="ECO:0000256" key="2">
    <source>
        <dbReference type="ARBA" id="ARBA00000909"/>
    </source>
</evidence>
<dbReference type="InterPro" id="IPR030677">
    <property type="entry name" value="Nnr"/>
</dbReference>
<evidence type="ECO:0000256" key="17">
    <source>
        <dbReference type="HAMAP-Rule" id="MF_01965"/>
    </source>
</evidence>
<dbReference type="eggNOG" id="COG0063">
    <property type="taxonomic scope" value="Bacteria"/>
</dbReference>
<dbReference type="Gene3D" id="3.40.50.10260">
    <property type="entry name" value="YjeF N-terminal domain"/>
    <property type="match status" value="1"/>
</dbReference>
<feature type="domain" description="YjeF C-terminal" evidence="20">
    <location>
        <begin position="305"/>
        <end position="570"/>
    </location>
</feature>